<feature type="transmembrane region" description="Helical" evidence="7">
    <location>
        <begin position="40"/>
        <end position="65"/>
    </location>
</feature>
<sequence>MSLHTWLLFVSLAGAVIAAPGPSALLCVTHAARHGVRPALATIVGGMTASMTLMGLSALGLGAVIAASDTLFHIIKWAGAAYLLYLGIATWRSHGSGAADDAAVQTAANASPGAQDHQQADRSMWRTWRPLYRKGLIVGIGNPKDLLFFSALFPQFMDASLPIAGQLGVLALTWLVLDGAIMLGYVLCGATLLARLQQGSAGRWFQRVTGGAFIAAGGVLAASHR</sequence>
<name>A0A2A7UVS8_COMTR</name>
<organism evidence="8 9">
    <name type="scientific">Comamonas terrigena</name>
    <dbReference type="NCBI Taxonomy" id="32013"/>
    <lineage>
        <taxon>Bacteria</taxon>
        <taxon>Pseudomonadati</taxon>
        <taxon>Pseudomonadota</taxon>
        <taxon>Betaproteobacteria</taxon>
        <taxon>Burkholderiales</taxon>
        <taxon>Comamonadaceae</taxon>
        <taxon>Comamonas</taxon>
    </lineage>
</organism>
<evidence type="ECO:0000313" key="8">
    <source>
        <dbReference type="EMBL" id="PEH89373.1"/>
    </source>
</evidence>
<keyword evidence="5 7" id="KW-1133">Transmembrane helix</keyword>
<evidence type="ECO:0000256" key="1">
    <source>
        <dbReference type="ARBA" id="ARBA00004651"/>
    </source>
</evidence>
<evidence type="ECO:0000313" key="9">
    <source>
        <dbReference type="Proteomes" id="UP000220246"/>
    </source>
</evidence>
<evidence type="ECO:0000256" key="3">
    <source>
        <dbReference type="ARBA" id="ARBA00022475"/>
    </source>
</evidence>
<evidence type="ECO:0000256" key="7">
    <source>
        <dbReference type="SAM" id="Phobius"/>
    </source>
</evidence>
<dbReference type="InterPro" id="IPR001123">
    <property type="entry name" value="LeuE-type"/>
</dbReference>
<evidence type="ECO:0000256" key="4">
    <source>
        <dbReference type="ARBA" id="ARBA00022692"/>
    </source>
</evidence>
<dbReference type="GeneID" id="80801507"/>
<dbReference type="PANTHER" id="PTHR30086">
    <property type="entry name" value="ARGININE EXPORTER PROTEIN ARGO"/>
    <property type="match status" value="1"/>
</dbReference>
<proteinExistence type="inferred from homology"/>
<feature type="transmembrane region" description="Helical" evidence="7">
    <location>
        <begin position="136"/>
        <end position="157"/>
    </location>
</feature>
<keyword evidence="3" id="KW-1003">Cell membrane</keyword>
<reference evidence="9" key="1">
    <citation type="submission" date="2017-09" db="EMBL/GenBank/DDBJ databases">
        <title>FDA dAtabase for Regulatory Grade micrObial Sequences (FDA-ARGOS): Supporting development and validation of Infectious Disease Dx tests.</title>
        <authorList>
            <person name="Minogue T."/>
            <person name="Wolcott M."/>
            <person name="Wasieloski L."/>
            <person name="Aguilar W."/>
            <person name="Moore D."/>
            <person name="Tallon L."/>
            <person name="Sadzewicz L."/>
            <person name="Ott S."/>
            <person name="Zhao X."/>
            <person name="Nagaraj S."/>
            <person name="Vavikolanu K."/>
            <person name="Aluvathingal J."/>
            <person name="Nadendla S."/>
            <person name="Sichtig H."/>
        </authorList>
    </citation>
    <scope>NUCLEOTIDE SEQUENCE [LARGE SCALE GENOMIC DNA]</scope>
    <source>
        <strain evidence="9">FDAARGOS_394</strain>
    </source>
</reference>
<keyword evidence="4 7" id="KW-0812">Transmembrane</keyword>
<dbReference type="RefSeq" id="WP_083520402.1">
    <property type="nucleotide sequence ID" value="NZ_PDEA01000001.1"/>
</dbReference>
<feature type="transmembrane region" description="Helical" evidence="7">
    <location>
        <begin position="6"/>
        <end position="28"/>
    </location>
</feature>
<dbReference type="GO" id="GO:0005886">
    <property type="term" value="C:plasma membrane"/>
    <property type="evidence" value="ECO:0007669"/>
    <property type="project" value="UniProtKB-SubCell"/>
</dbReference>
<comment type="subcellular location">
    <subcellularLocation>
        <location evidence="1">Cell membrane</location>
        <topology evidence="1">Multi-pass membrane protein</topology>
    </subcellularLocation>
</comment>
<feature type="transmembrane region" description="Helical" evidence="7">
    <location>
        <begin position="71"/>
        <end position="88"/>
    </location>
</feature>
<dbReference type="Pfam" id="PF01810">
    <property type="entry name" value="LysE"/>
    <property type="match status" value="1"/>
</dbReference>
<keyword evidence="9" id="KW-1185">Reference proteome</keyword>
<dbReference type="OrthoDB" id="9804822at2"/>
<evidence type="ECO:0000256" key="2">
    <source>
        <dbReference type="ARBA" id="ARBA00007928"/>
    </source>
</evidence>
<dbReference type="STRING" id="1219032.GCA_001515545_01116"/>
<accession>A0A2A7UVS8</accession>
<dbReference type="PIRSF" id="PIRSF006324">
    <property type="entry name" value="LeuE"/>
    <property type="match status" value="1"/>
</dbReference>
<dbReference type="Proteomes" id="UP000220246">
    <property type="component" value="Unassembled WGS sequence"/>
</dbReference>
<evidence type="ECO:0000256" key="5">
    <source>
        <dbReference type="ARBA" id="ARBA00022989"/>
    </source>
</evidence>
<evidence type="ECO:0000256" key="6">
    <source>
        <dbReference type="ARBA" id="ARBA00023136"/>
    </source>
</evidence>
<dbReference type="EMBL" id="PDEA01000001">
    <property type="protein sequence ID" value="PEH89373.1"/>
    <property type="molecule type" value="Genomic_DNA"/>
</dbReference>
<feature type="transmembrane region" description="Helical" evidence="7">
    <location>
        <begin position="169"/>
        <end position="192"/>
    </location>
</feature>
<dbReference type="AlphaFoldDB" id="A0A2A7UVS8"/>
<protein>
    <submittedName>
        <fullName evidence="8">LysE family translocator</fullName>
    </submittedName>
</protein>
<dbReference type="GO" id="GO:0042970">
    <property type="term" value="F:homoserine transmembrane transporter activity"/>
    <property type="evidence" value="ECO:0007669"/>
    <property type="project" value="TreeGrafter"/>
</dbReference>
<comment type="caution">
    <text evidence="8">The sequence shown here is derived from an EMBL/GenBank/DDBJ whole genome shotgun (WGS) entry which is preliminary data.</text>
</comment>
<dbReference type="PANTHER" id="PTHR30086:SF14">
    <property type="entry name" value="HOMOSERINE_HOMOSERINE LACTONE EFFLUX PROTEIN"/>
    <property type="match status" value="1"/>
</dbReference>
<gene>
    <name evidence="8" type="ORF">CRM82_12875</name>
</gene>
<keyword evidence="6 7" id="KW-0472">Membrane</keyword>
<comment type="similarity">
    <text evidence="2">Belongs to the Rht family.</text>
</comment>